<name>A0A381PLK0_9ZZZZ</name>
<dbReference type="Pfam" id="PF04519">
    <property type="entry name" value="Bactofilin"/>
    <property type="match status" value="1"/>
</dbReference>
<sequence length="126" mass="12907">VDNSNGTNNIIGEGSELKGNLSTASNIRLEGKVIGNIKSSSKVACGETSTVDGNVIAENAEIAGKITGKVNVTELLILKSSAVIQGDISSKNLIIESGATFNGACNMGGVEEETIPDNEPSDNNND</sequence>
<evidence type="ECO:0000313" key="1">
    <source>
        <dbReference type="EMBL" id="SUZ67881.1"/>
    </source>
</evidence>
<accession>A0A381PLK0</accession>
<evidence type="ECO:0008006" key="2">
    <source>
        <dbReference type="Google" id="ProtNLM"/>
    </source>
</evidence>
<dbReference type="PANTHER" id="PTHR35024:SF4">
    <property type="entry name" value="POLYMER-FORMING CYTOSKELETAL PROTEIN"/>
    <property type="match status" value="1"/>
</dbReference>
<dbReference type="PANTHER" id="PTHR35024">
    <property type="entry name" value="HYPOTHETICAL CYTOSOLIC PROTEIN"/>
    <property type="match status" value="1"/>
</dbReference>
<proteinExistence type="predicted"/>
<dbReference type="AlphaFoldDB" id="A0A381PLK0"/>
<gene>
    <name evidence="1" type="ORF">METZ01_LOCUS20735</name>
</gene>
<dbReference type="InterPro" id="IPR007607">
    <property type="entry name" value="BacA/B"/>
</dbReference>
<protein>
    <recommendedName>
        <fullName evidence="2">Cell shape determination protein CcmA</fullName>
    </recommendedName>
</protein>
<organism evidence="1">
    <name type="scientific">marine metagenome</name>
    <dbReference type="NCBI Taxonomy" id="408172"/>
    <lineage>
        <taxon>unclassified sequences</taxon>
        <taxon>metagenomes</taxon>
        <taxon>ecological metagenomes</taxon>
    </lineage>
</organism>
<reference evidence="1" key="1">
    <citation type="submission" date="2018-05" db="EMBL/GenBank/DDBJ databases">
        <authorList>
            <person name="Lanie J.A."/>
            <person name="Ng W.-L."/>
            <person name="Kazmierczak K.M."/>
            <person name="Andrzejewski T.M."/>
            <person name="Davidsen T.M."/>
            <person name="Wayne K.J."/>
            <person name="Tettelin H."/>
            <person name="Glass J.I."/>
            <person name="Rusch D."/>
            <person name="Podicherti R."/>
            <person name="Tsui H.-C.T."/>
            <person name="Winkler M.E."/>
        </authorList>
    </citation>
    <scope>NUCLEOTIDE SEQUENCE</scope>
</reference>
<feature type="non-terminal residue" evidence="1">
    <location>
        <position position="1"/>
    </location>
</feature>
<dbReference type="EMBL" id="UINC01001024">
    <property type="protein sequence ID" value="SUZ67881.1"/>
    <property type="molecule type" value="Genomic_DNA"/>
</dbReference>